<feature type="non-terminal residue" evidence="2">
    <location>
        <position position="334"/>
    </location>
</feature>
<dbReference type="EMBL" id="CADCWL010000158">
    <property type="protein sequence ID" value="CAA9573414.1"/>
    <property type="molecule type" value="Genomic_DNA"/>
</dbReference>
<organism evidence="2">
    <name type="scientific">uncultured Thermomicrobiales bacterium</name>
    <dbReference type="NCBI Taxonomy" id="1645740"/>
    <lineage>
        <taxon>Bacteria</taxon>
        <taxon>Pseudomonadati</taxon>
        <taxon>Thermomicrobiota</taxon>
        <taxon>Thermomicrobia</taxon>
        <taxon>Thermomicrobiales</taxon>
        <taxon>environmental samples</taxon>
    </lineage>
</organism>
<evidence type="ECO:0000313" key="2">
    <source>
        <dbReference type="EMBL" id="CAA9573414.1"/>
    </source>
</evidence>
<feature type="compositionally biased region" description="Basic and acidic residues" evidence="1">
    <location>
        <begin position="20"/>
        <end position="38"/>
    </location>
</feature>
<gene>
    <name evidence="2" type="ORF">AVDCRST_MAG19-3047</name>
</gene>
<feature type="region of interest" description="Disordered" evidence="1">
    <location>
        <begin position="137"/>
        <end position="254"/>
    </location>
</feature>
<evidence type="ECO:0000256" key="1">
    <source>
        <dbReference type="SAM" id="MobiDB-lite"/>
    </source>
</evidence>
<feature type="non-terminal residue" evidence="2">
    <location>
        <position position="1"/>
    </location>
</feature>
<proteinExistence type="predicted"/>
<name>A0A6J4VC96_9BACT</name>
<feature type="region of interest" description="Disordered" evidence="1">
    <location>
        <begin position="1"/>
        <end position="51"/>
    </location>
</feature>
<feature type="compositionally biased region" description="Basic residues" evidence="1">
    <location>
        <begin position="182"/>
        <end position="199"/>
    </location>
</feature>
<feature type="compositionally biased region" description="Basic residues" evidence="1">
    <location>
        <begin position="238"/>
        <end position="254"/>
    </location>
</feature>
<sequence length="334" mass="34990">GGPAGRSDDGKGGGTGGGEDGDRRRAGRHATWDGHGDRTGAGTAGGGRALGLGLRRHQGGVRRGNAPGVRLRPLPADDAARLRGALPAAARRGAGGAPRRPRAVRRRRAQRLHPLPARLRARAGADLRLLLLAADRNGAPLHRPDPGRHRRADAVSGMARAGVGDRRGARLPARQAGGRRDAARRRAQPRGGPRLRRLRDRQPAVGDGLPAGDANRLRPAPGQHAAARDRGAGGARRGLGRRHGGGLARHRLHGRPPELCRVHALELGHRAPGRGRGDKLWTARAGGERGPLRRGVGRRFRPDEDPRRGARARRAGDCAVAAAGAAGRRGGNGM</sequence>
<reference evidence="2" key="1">
    <citation type="submission" date="2020-02" db="EMBL/GenBank/DDBJ databases">
        <authorList>
            <person name="Meier V. D."/>
        </authorList>
    </citation>
    <scope>NUCLEOTIDE SEQUENCE</scope>
    <source>
        <strain evidence="2">AVDCRST_MAG19</strain>
    </source>
</reference>
<protein>
    <submittedName>
        <fullName evidence="2">Uncharacterized protein</fullName>
    </submittedName>
</protein>
<feature type="compositionally biased region" description="Basic and acidic residues" evidence="1">
    <location>
        <begin position="1"/>
        <end position="11"/>
    </location>
</feature>
<accession>A0A6J4VC96</accession>
<feature type="region of interest" description="Disordered" evidence="1">
    <location>
        <begin position="271"/>
        <end position="315"/>
    </location>
</feature>
<dbReference type="AlphaFoldDB" id="A0A6J4VC96"/>
<feature type="compositionally biased region" description="Basic and acidic residues" evidence="1">
    <location>
        <begin position="271"/>
        <end position="291"/>
    </location>
</feature>